<keyword evidence="5" id="KW-0862">Zinc</keyword>
<keyword evidence="2" id="KW-0479">Metal-binding</keyword>
<comment type="subcellular location">
    <subcellularLocation>
        <location evidence="1">Nucleus</location>
    </subcellularLocation>
</comment>
<comment type="similarity">
    <text evidence="9">Belongs to the sal C2H2-type zinc-finger protein family.</text>
</comment>
<gene>
    <name evidence="12" type="ORF">LTLLF_105080</name>
</gene>
<dbReference type="PANTHER" id="PTHR23233">
    <property type="entry name" value="SAL-LIKE PROTEIN"/>
    <property type="match status" value="1"/>
</dbReference>
<keyword evidence="8" id="KW-0539">Nucleus</keyword>
<name>A0A8J6GEV2_MICOH</name>
<dbReference type="InterPro" id="IPR036236">
    <property type="entry name" value="Znf_C2H2_sf"/>
</dbReference>
<proteinExistence type="inferred from homology"/>
<dbReference type="PROSITE" id="PS50157">
    <property type="entry name" value="ZINC_FINGER_C2H2_2"/>
    <property type="match status" value="1"/>
</dbReference>
<sequence>MCRSGYTPGAPVNSPGIGDEVMEDRALVKRPLWEETLVCENALQIHELKHTGKEPFVSNICGRAFTTKGNLKVHYMMHGANNNSVRWGRKLARENTVAVLCVEGKRVPEIFPKELLSPRGECEPHHVEPVYLMKTSKISVIQSTGIPTVLVSLGASFLVSKTTQLPSSKTHSRLWAGTWRHLLFLMICL</sequence>
<feature type="domain" description="C2H2-type" evidence="11">
    <location>
        <begin position="56"/>
        <end position="83"/>
    </location>
</feature>
<keyword evidence="7" id="KW-0804">Transcription</keyword>
<evidence type="ECO:0000313" key="13">
    <source>
        <dbReference type="Proteomes" id="UP000710432"/>
    </source>
</evidence>
<evidence type="ECO:0000256" key="5">
    <source>
        <dbReference type="ARBA" id="ARBA00022833"/>
    </source>
</evidence>
<dbReference type="GO" id="GO:0005634">
    <property type="term" value="C:nucleus"/>
    <property type="evidence" value="ECO:0007669"/>
    <property type="project" value="UniProtKB-SubCell"/>
</dbReference>
<comment type="caution">
    <text evidence="12">The sequence shown here is derived from an EMBL/GenBank/DDBJ whole genome shotgun (WGS) entry which is preliminary data.</text>
</comment>
<evidence type="ECO:0000256" key="8">
    <source>
        <dbReference type="ARBA" id="ARBA00023242"/>
    </source>
</evidence>
<keyword evidence="3" id="KW-0677">Repeat</keyword>
<reference evidence="12" key="1">
    <citation type="submission" date="2020-03" db="EMBL/GenBank/DDBJ databases">
        <title>Studies in the Genomics of Life Span.</title>
        <authorList>
            <person name="Glass D."/>
        </authorList>
    </citation>
    <scope>NUCLEOTIDE SEQUENCE</scope>
    <source>
        <strain evidence="12">LTLLF</strain>
        <tissue evidence="12">Muscle</tissue>
    </source>
</reference>
<evidence type="ECO:0000256" key="10">
    <source>
        <dbReference type="PROSITE-ProRule" id="PRU00042"/>
    </source>
</evidence>
<keyword evidence="6" id="KW-0805">Transcription regulation</keyword>
<dbReference type="GO" id="GO:0008270">
    <property type="term" value="F:zinc ion binding"/>
    <property type="evidence" value="ECO:0007669"/>
    <property type="project" value="UniProtKB-KW"/>
</dbReference>
<dbReference type="SUPFAM" id="SSF57667">
    <property type="entry name" value="beta-beta-alpha zinc fingers"/>
    <property type="match status" value="1"/>
</dbReference>
<evidence type="ECO:0000256" key="9">
    <source>
        <dbReference type="ARBA" id="ARBA00038474"/>
    </source>
</evidence>
<dbReference type="Gene3D" id="3.30.160.60">
    <property type="entry name" value="Classic Zinc Finger"/>
    <property type="match status" value="1"/>
</dbReference>
<dbReference type="PANTHER" id="PTHR23233:SF19">
    <property type="entry name" value="SAL-LIKE PROTEIN 4"/>
    <property type="match status" value="1"/>
</dbReference>
<dbReference type="Proteomes" id="UP000710432">
    <property type="component" value="Unassembled WGS sequence"/>
</dbReference>
<evidence type="ECO:0000256" key="4">
    <source>
        <dbReference type="ARBA" id="ARBA00022771"/>
    </source>
</evidence>
<evidence type="ECO:0000256" key="2">
    <source>
        <dbReference type="ARBA" id="ARBA00022723"/>
    </source>
</evidence>
<keyword evidence="4 10" id="KW-0863">Zinc-finger</keyword>
<evidence type="ECO:0000313" key="12">
    <source>
        <dbReference type="EMBL" id="KAH0509443.1"/>
    </source>
</evidence>
<evidence type="ECO:0000259" key="11">
    <source>
        <dbReference type="PROSITE" id="PS50157"/>
    </source>
</evidence>
<accession>A0A8J6GEV2</accession>
<evidence type="ECO:0000256" key="6">
    <source>
        <dbReference type="ARBA" id="ARBA00023015"/>
    </source>
</evidence>
<protein>
    <submittedName>
        <fullName evidence="12">Sal-like protein 4</fullName>
    </submittedName>
</protein>
<evidence type="ECO:0000256" key="7">
    <source>
        <dbReference type="ARBA" id="ARBA00023163"/>
    </source>
</evidence>
<organism evidence="12 13">
    <name type="scientific">Microtus ochrogaster</name>
    <name type="common">Prairie vole</name>
    <dbReference type="NCBI Taxonomy" id="79684"/>
    <lineage>
        <taxon>Eukaryota</taxon>
        <taxon>Metazoa</taxon>
        <taxon>Chordata</taxon>
        <taxon>Craniata</taxon>
        <taxon>Vertebrata</taxon>
        <taxon>Euteleostomi</taxon>
        <taxon>Mammalia</taxon>
        <taxon>Eutheria</taxon>
        <taxon>Euarchontoglires</taxon>
        <taxon>Glires</taxon>
        <taxon>Rodentia</taxon>
        <taxon>Myomorpha</taxon>
        <taxon>Muroidea</taxon>
        <taxon>Cricetidae</taxon>
        <taxon>Arvicolinae</taxon>
        <taxon>Microtus</taxon>
    </lineage>
</organism>
<dbReference type="GO" id="GO:0000978">
    <property type="term" value="F:RNA polymerase II cis-regulatory region sequence-specific DNA binding"/>
    <property type="evidence" value="ECO:0007669"/>
    <property type="project" value="TreeGrafter"/>
</dbReference>
<dbReference type="AlphaFoldDB" id="A0A8J6GEV2"/>
<dbReference type="EMBL" id="JAATJU010022899">
    <property type="protein sequence ID" value="KAH0509443.1"/>
    <property type="molecule type" value="Genomic_DNA"/>
</dbReference>
<dbReference type="InterPro" id="IPR051565">
    <property type="entry name" value="Sal_C2H2-zinc-finger"/>
</dbReference>
<dbReference type="InterPro" id="IPR013087">
    <property type="entry name" value="Znf_C2H2_type"/>
</dbReference>
<dbReference type="FunFam" id="3.30.160.60:FF:000130">
    <property type="entry name" value="Spalt-like transcription factor 4"/>
    <property type="match status" value="1"/>
</dbReference>
<evidence type="ECO:0000256" key="3">
    <source>
        <dbReference type="ARBA" id="ARBA00022737"/>
    </source>
</evidence>
<evidence type="ECO:0000256" key="1">
    <source>
        <dbReference type="ARBA" id="ARBA00004123"/>
    </source>
</evidence>
<dbReference type="GO" id="GO:0000981">
    <property type="term" value="F:DNA-binding transcription factor activity, RNA polymerase II-specific"/>
    <property type="evidence" value="ECO:0007669"/>
    <property type="project" value="TreeGrafter"/>
</dbReference>